<dbReference type="Pfam" id="PF25917">
    <property type="entry name" value="BSH_RND"/>
    <property type="match status" value="1"/>
</dbReference>
<dbReference type="InterPro" id="IPR006143">
    <property type="entry name" value="RND_pump_MFP"/>
</dbReference>
<protein>
    <submittedName>
        <fullName evidence="11">Efflux RND transporter periplasmic adaptor subunit</fullName>
    </submittedName>
</protein>
<reference evidence="11" key="1">
    <citation type="submission" date="2020-10" db="EMBL/GenBank/DDBJ databases">
        <title>Connecting structure to function with the recovery of over 1000 high-quality activated sludge metagenome-assembled genomes encoding full-length rRNA genes using long-read sequencing.</title>
        <authorList>
            <person name="Singleton C.M."/>
            <person name="Petriglieri F."/>
            <person name="Kristensen J.M."/>
            <person name="Kirkegaard R.H."/>
            <person name="Michaelsen T.Y."/>
            <person name="Andersen M.H."/>
            <person name="Karst S.M."/>
            <person name="Dueholm M.S."/>
            <person name="Nielsen P.H."/>
            <person name="Albertsen M."/>
        </authorList>
    </citation>
    <scope>NUCLEOTIDE SEQUENCE</scope>
    <source>
        <strain evidence="11">EsbW_18-Q3-R4-48_MAXAC.044</strain>
    </source>
</reference>
<dbReference type="Pfam" id="PF25876">
    <property type="entry name" value="HH_MFP_RND"/>
    <property type="match status" value="1"/>
</dbReference>
<name>A0A9D7IDD9_9RHOO</name>
<dbReference type="PANTHER" id="PTHR30469:SF36">
    <property type="entry name" value="BLL3903 PROTEIN"/>
    <property type="match status" value="1"/>
</dbReference>
<sequence>MLFGIAALAACSDDGAKKKSEPPPVPVTTARAAKHDVPVTLQVVGRAEAYESVVLKSRVDGQVAAVLFTEGQHVNQGEVLIRLDPKDFAARLQQAEANAARDRALVAKTRSDTARYAALKDRNFVSEEKVNDIRTNEAAASANLLASKAAVELARLQLSYTTIRAPFAGVVGARLVYPGSSVKINDTTLAVVNRVRPLLVSFSVPEKHLPRLRAAMASAAGKTGGMKVDVSLPGDRTQRLEGEVRFLDNAVDTSTGTIQMKAVLPNADEKLTPGQFLNVSLLLDTLVGTVTVPNEAVQQGAEGNFVFVVKDDSSVEMRKVVTAASAGGLTAISTGVLADETVVTDGQLRLAPGVRIKARETGPANADITATPANK</sequence>
<dbReference type="InterPro" id="IPR058624">
    <property type="entry name" value="MdtA-like_HH"/>
</dbReference>
<dbReference type="PANTHER" id="PTHR30469">
    <property type="entry name" value="MULTIDRUG RESISTANCE PROTEIN MDTA"/>
    <property type="match status" value="1"/>
</dbReference>
<evidence type="ECO:0000313" key="12">
    <source>
        <dbReference type="Proteomes" id="UP000886602"/>
    </source>
</evidence>
<dbReference type="GO" id="GO:1990281">
    <property type="term" value="C:efflux pump complex"/>
    <property type="evidence" value="ECO:0007669"/>
    <property type="project" value="TreeGrafter"/>
</dbReference>
<dbReference type="GO" id="GO:0015562">
    <property type="term" value="F:efflux transmembrane transporter activity"/>
    <property type="evidence" value="ECO:0007669"/>
    <property type="project" value="TreeGrafter"/>
</dbReference>
<accession>A0A9D7IDD9</accession>
<comment type="caution">
    <text evidence="11">The sequence shown here is derived from an EMBL/GenBank/DDBJ whole genome shotgun (WGS) entry which is preliminary data.</text>
</comment>
<dbReference type="EMBL" id="JADJNC010000020">
    <property type="protein sequence ID" value="MBK7423950.1"/>
    <property type="molecule type" value="Genomic_DNA"/>
</dbReference>
<dbReference type="Gene3D" id="2.40.30.170">
    <property type="match status" value="1"/>
</dbReference>
<evidence type="ECO:0000259" key="8">
    <source>
        <dbReference type="Pfam" id="PF25917"/>
    </source>
</evidence>
<dbReference type="InterPro" id="IPR058626">
    <property type="entry name" value="MdtA-like_b-barrel"/>
</dbReference>
<dbReference type="Gene3D" id="1.10.287.470">
    <property type="entry name" value="Helix hairpin bin"/>
    <property type="match status" value="1"/>
</dbReference>
<keyword evidence="4" id="KW-1003">Cell membrane</keyword>
<feature type="domain" description="Multidrug resistance protein MdtA-like C-terminal permuted SH3" evidence="10">
    <location>
        <begin position="290"/>
        <end position="346"/>
    </location>
</feature>
<evidence type="ECO:0000256" key="1">
    <source>
        <dbReference type="ARBA" id="ARBA00004236"/>
    </source>
</evidence>
<evidence type="ECO:0000256" key="6">
    <source>
        <dbReference type="ARBA" id="ARBA00023136"/>
    </source>
</evidence>
<proteinExistence type="inferred from homology"/>
<dbReference type="Gene3D" id="2.40.50.100">
    <property type="match status" value="1"/>
</dbReference>
<evidence type="ECO:0000259" key="7">
    <source>
        <dbReference type="Pfam" id="PF25876"/>
    </source>
</evidence>
<evidence type="ECO:0000313" key="11">
    <source>
        <dbReference type="EMBL" id="MBK7423950.1"/>
    </source>
</evidence>
<keyword evidence="5" id="KW-0997">Cell inner membrane</keyword>
<comment type="subcellular location">
    <subcellularLocation>
        <location evidence="1">Cell membrane</location>
    </subcellularLocation>
</comment>
<keyword evidence="3" id="KW-0813">Transport</keyword>
<feature type="domain" description="Multidrug resistance protein MdtA-like barrel-sandwich hybrid" evidence="8">
    <location>
        <begin position="53"/>
        <end position="192"/>
    </location>
</feature>
<dbReference type="InterPro" id="IPR058625">
    <property type="entry name" value="MdtA-like_BSH"/>
</dbReference>
<dbReference type="SUPFAM" id="SSF111369">
    <property type="entry name" value="HlyD-like secretion proteins"/>
    <property type="match status" value="1"/>
</dbReference>
<feature type="domain" description="Multidrug resistance protein MdtA-like beta-barrel" evidence="9">
    <location>
        <begin position="197"/>
        <end position="284"/>
    </location>
</feature>
<feature type="domain" description="Multidrug resistance protein MdtA-like alpha-helical hairpin" evidence="7">
    <location>
        <begin position="92"/>
        <end position="161"/>
    </location>
</feature>
<dbReference type="Pfam" id="PF25944">
    <property type="entry name" value="Beta-barrel_RND"/>
    <property type="match status" value="1"/>
</dbReference>
<evidence type="ECO:0000259" key="10">
    <source>
        <dbReference type="Pfam" id="PF25967"/>
    </source>
</evidence>
<gene>
    <name evidence="11" type="ORF">IPJ48_13055</name>
</gene>
<evidence type="ECO:0000259" key="9">
    <source>
        <dbReference type="Pfam" id="PF25944"/>
    </source>
</evidence>
<organism evidence="11 12">
    <name type="scientific">Candidatus Propionivibrio dominans</name>
    <dbReference type="NCBI Taxonomy" id="2954373"/>
    <lineage>
        <taxon>Bacteria</taxon>
        <taxon>Pseudomonadati</taxon>
        <taxon>Pseudomonadota</taxon>
        <taxon>Betaproteobacteria</taxon>
        <taxon>Rhodocyclales</taxon>
        <taxon>Rhodocyclaceae</taxon>
        <taxon>Propionivibrio</taxon>
    </lineage>
</organism>
<comment type="similarity">
    <text evidence="2">Belongs to the membrane fusion protein (MFP) (TC 8.A.1) family.</text>
</comment>
<dbReference type="Pfam" id="PF25967">
    <property type="entry name" value="RND-MFP_C"/>
    <property type="match status" value="1"/>
</dbReference>
<dbReference type="Gene3D" id="2.40.420.20">
    <property type="match status" value="1"/>
</dbReference>
<dbReference type="InterPro" id="IPR058627">
    <property type="entry name" value="MdtA-like_C"/>
</dbReference>
<evidence type="ECO:0000256" key="5">
    <source>
        <dbReference type="ARBA" id="ARBA00022519"/>
    </source>
</evidence>
<evidence type="ECO:0000256" key="3">
    <source>
        <dbReference type="ARBA" id="ARBA00022448"/>
    </source>
</evidence>
<evidence type="ECO:0000256" key="4">
    <source>
        <dbReference type="ARBA" id="ARBA00022475"/>
    </source>
</evidence>
<dbReference type="Proteomes" id="UP000886602">
    <property type="component" value="Unassembled WGS sequence"/>
</dbReference>
<evidence type="ECO:0000256" key="2">
    <source>
        <dbReference type="ARBA" id="ARBA00009477"/>
    </source>
</evidence>
<dbReference type="NCBIfam" id="TIGR01730">
    <property type="entry name" value="RND_mfp"/>
    <property type="match status" value="1"/>
</dbReference>
<dbReference type="AlphaFoldDB" id="A0A9D7IDD9"/>
<keyword evidence="6" id="KW-0472">Membrane</keyword>